<dbReference type="EMBL" id="SKBQ01000008">
    <property type="protein sequence ID" value="TPX07571.1"/>
    <property type="molecule type" value="Genomic_DNA"/>
</dbReference>
<dbReference type="PANTHER" id="PTHR24148:SF81">
    <property type="entry name" value="HETEROKARYON INCOMPATIBILITY DOMAIN-CONTAINING PROTEIN"/>
    <property type="match status" value="1"/>
</dbReference>
<evidence type="ECO:0000313" key="3">
    <source>
        <dbReference type="EMBL" id="TPX07356.1"/>
    </source>
</evidence>
<dbReference type="OrthoDB" id="2157530at2759"/>
<evidence type="ECO:0000259" key="2">
    <source>
        <dbReference type="Pfam" id="PF06985"/>
    </source>
</evidence>
<evidence type="ECO:0000313" key="5">
    <source>
        <dbReference type="Proteomes" id="UP000319257"/>
    </source>
</evidence>
<dbReference type="Pfam" id="PF06985">
    <property type="entry name" value="HET"/>
    <property type="match status" value="1"/>
</dbReference>
<sequence length="817" mass="93311">MTTGVKTSGDGRPKEHSTERETSSIASAPVHGLSPMEKCAIYPESLDLKQFRLACISPAVDHDNAIHISLETYVHDDCPEYEASSYTWGGENNVSTPCQPVYVGTYWDLILQTQNCWAMLRYMRPTRGLRLVWVDAICINQDDIQERDSQVSIMGQIYKGCSRVFVWLGQDLVAQPKDRYPPRHRLEELEISTSAHLHVSSTTGRLDIRQLLERRYFSRLWVIQELILPPRAIIPIGDKLFWADTAMFTRLEEYGLKWDRTAAPYIQRPSIAKSTYSRSLLPSGNLCSLMALTSQSQASDLRDRLHAVLGLCQDKSNQIDLRPGYDLSHQHIFIGFFAYCILIQHQTEVLLNACGPIGSEPSWVPGWRTQASWECTFPGKSGETVDLFNSQLTMNRLLVAVREARSWTRDANIVQFVRHDDPRCDMDDPEHTYETDDGKEIRAYRLKVRQTRPWHLGATVNSETGALSINLTKVTTISSRPKLLGYSGAFGLFEIPIVDKDSHARRAMYMATKNSICGVVRPGQDEAFVLDTGQSQPLIYLILRRIGCSRRFKLLASSHVVCFVSLYKIRDCDWALALDCLQSSGLYEPLQHAGEFFSQPPGLSMKQALGRNMGGEETWTFLPAMIEGAKARKEDRYADVYDSAAEDLYLSMIDPKLEPKIVDDRSRSGEDDIKRYVELRFRQRDWETCSTLYTGSTGPLLVWEWCLEGKTRHWRDITIIRPVVSWEHYAQRLVLRCQVQELFDSTFGIWSKLKDKLDFYGLYNSGKIGTTSQEVEARLRAGPTEEDYFIACHLETWSEDMFKHLKLDGDTYQVCIE</sequence>
<dbReference type="AlphaFoldDB" id="A0A507ALK7"/>
<evidence type="ECO:0000313" key="4">
    <source>
        <dbReference type="EMBL" id="TPX07571.1"/>
    </source>
</evidence>
<dbReference type="GeneID" id="41969406"/>
<reference evidence="3 5" key="1">
    <citation type="submission" date="2019-06" db="EMBL/GenBank/DDBJ databases">
        <title>Draft genome sequence of the filamentous fungus Phialemoniopsis curvata isolated from diesel fuel.</title>
        <authorList>
            <person name="Varaljay V.A."/>
            <person name="Lyon W.J."/>
            <person name="Crouch A.L."/>
            <person name="Drake C.E."/>
            <person name="Hollomon J.M."/>
            <person name="Nadeau L.J."/>
            <person name="Nunn H.S."/>
            <person name="Stevenson B.S."/>
            <person name="Bojanowski C.L."/>
            <person name="Crookes-Goodson W.J."/>
        </authorList>
    </citation>
    <scope>NUCLEOTIDE SEQUENCE [LARGE SCALE GENOMIC DNA]</scope>
    <source>
        <strain evidence="3 5">D216</strain>
    </source>
</reference>
<feature type="region of interest" description="Disordered" evidence="1">
    <location>
        <begin position="1"/>
        <end position="27"/>
    </location>
</feature>
<feature type="domain" description="Heterokaryon incompatibility" evidence="2">
    <location>
        <begin position="81"/>
        <end position="225"/>
    </location>
</feature>
<comment type="caution">
    <text evidence="3">The sequence shown here is derived from an EMBL/GenBank/DDBJ whole genome shotgun (WGS) entry which is preliminary data.</text>
</comment>
<name>A0A507ALK7_9PEZI</name>
<dbReference type="PANTHER" id="PTHR24148">
    <property type="entry name" value="ANKYRIN REPEAT DOMAIN-CONTAINING PROTEIN 39 HOMOLOG-RELATED"/>
    <property type="match status" value="1"/>
</dbReference>
<dbReference type="InParanoid" id="A0A507ALK7"/>
<keyword evidence="5" id="KW-1185">Reference proteome</keyword>
<dbReference type="STRING" id="1093900.A0A507ALK7"/>
<dbReference type="InterPro" id="IPR010730">
    <property type="entry name" value="HET"/>
</dbReference>
<dbReference type="Proteomes" id="UP000319257">
    <property type="component" value="Unassembled WGS sequence"/>
</dbReference>
<evidence type="ECO:0000256" key="1">
    <source>
        <dbReference type="SAM" id="MobiDB-lite"/>
    </source>
</evidence>
<dbReference type="RefSeq" id="XP_030989067.1">
    <property type="nucleotide sequence ID" value="XM_031136095.1"/>
</dbReference>
<feature type="compositionally biased region" description="Basic and acidic residues" evidence="1">
    <location>
        <begin position="9"/>
        <end position="22"/>
    </location>
</feature>
<accession>A0A507ALK7</accession>
<organism evidence="3 5">
    <name type="scientific">Thyridium curvatum</name>
    <dbReference type="NCBI Taxonomy" id="1093900"/>
    <lineage>
        <taxon>Eukaryota</taxon>
        <taxon>Fungi</taxon>
        <taxon>Dikarya</taxon>
        <taxon>Ascomycota</taxon>
        <taxon>Pezizomycotina</taxon>
        <taxon>Sordariomycetes</taxon>
        <taxon>Sordariomycetidae</taxon>
        <taxon>Thyridiales</taxon>
        <taxon>Thyridiaceae</taxon>
        <taxon>Thyridium</taxon>
    </lineage>
</organism>
<dbReference type="InterPro" id="IPR052895">
    <property type="entry name" value="HetReg/Transcr_Mod"/>
</dbReference>
<gene>
    <name evidence="3" type="ORF">E0L32_001959</name>
    <name evidence="4" type="ORF">E0L32_002174</name>
</gene>
<dbReference type="EMBL" id="SKBQ01000008">
    <property type="protein sequence ID" value="TPX07356.1"/>
    <property type="molecule type" value="Genomic_DNA"/>
</dbReference>
<proteinExistence type="predicted"/>
<protein>
    <recommendedName>
        <fullName evidence="2">Heterokaryon incompatibility domain-containing protein</fullName>
    </recommendedName>
</protein>